<dbReference type="PANTHER" id="PTHR11958:SF63">
    <property type="entry name" value="AMINO ACID TRANSPORTER"/>
    <property type="match status" value="1"/>
</dbReference>
<feature type="transmembrane region" description="Helical" evidence="8">
    <location>
        <begin position="101"/>
        <end position="123"/>
    </location>
</feature>
<evidence type="ECO:0000256" key="3">
    <source>
        <dbReference type="ARBA" id="ARBA00022692"/>
    </source>
</evidence>
<keyword evidence="2" id="KW-0813">Transport</keyword>
<protein>
    <submittedName>
        <fullName evidence="9">Proton glutamate symport protein</fullName>
    </submittedName>
</protein>
<dbReference type="Gene3D" id="1.10.3860.10">
    <property type="entry name" value="Sodium:dicarboxylate symporter"/>
    <property type="match status" value="1"/>
</dbReference>
<evidence type="ECO:0000256" key="4">
    <source>
        <dbReference type="ARBA" id="ARBA00022847"/>
    </source>
</evidence>
<evidence type="ECO:0000256" key="7">
    <source>
        <dbReference type="ARBA" id="ARBA00023180"/>
    </source>
</evidence>
<keyword evidence="5 8" id="KW-1133">Transmembrane helix</keyword>
<dbReference type="Pfam" id="PF00375">
    <property type="entry name" value="SDF"/>
    <property type="match status" value="1"/>
</dbReference>
<evidence type="ECO:0000313" key="10">
    <source>
        <dbReference type="Proteomes" id="UP000315724"/>
    </source>
</evidence>
<dbReference type="InterPro" id="IPR018107">
    <property type="entry name" value="Na-dicarboxylate_symporter_CS"/>
</dbReference>
<evidence type="ECO:0000256" key="6">
    <source>
        <dbReference type="ARBA" id="ARBA00023136"/>
    </source>
</evidence>
<dbReference type="GO" id="GO:0015293">
    <property type="term" value="F:symporter activity"/>
    <property type="evidence" value="ECO:0007669"/>
    <property type="project" value="UniProtKB-KW"/>
</dbReference>
<dbReference type="EMBL" id="CP036267">
    <property type="protein sequence ID" value="QDT34431.1"/>
    <property type="molecule type" value="Genomic_DNA"/>
</dbReference>
<keyword evidence="4" id="KW-0769">Symport</keyword>
<keyword evidence="6 8" id="KW-0472">Membrane</keyword>
<keyword evidence="3 8" id="KW-0812">Transmembrane</keyword>
<dbReference type="InterPro" id="IPR050746">
    <property type="entry name" value="DAACS"/>
</dbReference>
<keyword evidence="7" id="KW-0325">Glycoprotein</keyword>
<organism evidence="9 10">
    <name type="scientific">Thalassoglobus polymorphus</name>
    <dbReference type="NCBI Taxonomy" id="2527994"/>
    <lineage>
        <taxon>Bacteria</taxon>
        <taxon>Pseudomonadati</taxon>
        <taxon>Planctomycetota</taxon>
        <taxon>Planctomycetia</taxon>
        <taxon>Planctomycetales</taxon>
        <taxon>Planctomycetaceae</taxon>
        <taxon>Thalassoglobus</taxon>
    </lineage>
</organism>
<dbReference type="InterPro" id="IPR036458">
    <property type="entry name" value="Na:dicarbo_symporter_sf"/>
</dbReference>
<feature type="transmembrane region" description="Helical" evidence="8">
    <location>
        <begin position="206"/>
        <end position="229"/>
    </location>
</feature>
<name>A0A517QS43_9PLAN</name>
<dbReference type="OrthoDB" id="9768885at2"/>
<proteinExistence type="predicted"/>
<dbReference type="PROSITE" id="PS00714">
    <property type="entry name" value="NA_DICARBOXYL_SYMP_2"/>
    <property type="match status" value="1"/>
</dbReference>
<sequence>MATKRGDHRLTIQIAVAIVLAILTALLLPHVVAIGQDTTVESSSDQLVARANYILVPLRLGGEVFLRLLKMLVVPLVIVSVMSGILGLGDVRKLGKPGLAAVSYYLVTTILAVFVGIILVNLMNPGGQAIDEATKAELVNSEASVKEKVYSAVAEHSGTTDDNVASIFGDDEYTERKNPRISRVLENLILMMFTDNLVRSAANMELLPLIFFSIFFAGLLTTLGSRVDLIVNFIQQMNDALMSFILLIMRFAPLGIFCLVAARFGQANVHGEFFDELRKTGSYSLTVLTGLAVHAFITLPAILYFFTHRNPYKFMFQMSQALLTAFSTGSSSATLPVTMESAVDEGNISKKSVDFVLPLGATINMDGTALYEAVAAIFIAQVVGADLTLSQQLIVAVTATLAAIGAAGIPEAGLVTMVIVLTAVGLPIEYMSLILSVDWLLDRFRTTVNVFGDACGAAVVEKTFPPEELIADSV</sequence>
<evidence type="ECO:0000313" key="9">
    <source>
        <dbReference type="EMBL" id="QDT34431.1"/>
    </source>
</evidence>
<dbReference type="AlphaFoldDB" id="A0A517QS43"/>
<dbReference type="PRINTS" id="PR00173">
    <property type="entry name" value="EDTRNSPORT"/>
</dbReference>
<comment type="subcellular location">
    <subcellularLocation>
        <location evidence="1">Membrane</location>
        <topology evidence="1">Multi-pass membrane protein</topology>
    </subcellularLocation>
</comment>
<feature type="transmembrane region" description="Helical" evidence="8">
    <location>
        <begin position="241"/>
        <end position="262"/>
    </location>
</feature>
<feature type="transmembrane region" description="Helical" evidence="8">
    <location>
        <begin position="415"/>
        <end position="435"/>
    </location>
</feature>
<keyword evidence="10" id="KW-1185">Reference proteome</keyword>
<feature type="transmembrane region" description="Helical" evidence="8">
    <location>
        <begin position="393"/>
        <end position="409"/>
    </location>
</feature>
<dbReference type="GO" id="GO:1902475">
    <property type="term" value="P:L-alpha-amino acid transmembrane transport"/>
    <property type="evidence" value="ECO:0007669"/>
    <property type="project" value="UniProtKB-ARBA"/>
</dbReference>
<feature type="transmembrane region" description="Helical" evidence="8">
    <location>
        <begin position="282"/>
        <end position="306"/>
    </location>
</feature>
<gene>
    <name evidence="9" type="primary">gltP</name>
    <name evidence="9" type="ORF">Mal48_36910</name>
</gene>
<reference evidence="9 10" key="1">
    <citation type="submission" date="2019-02" db="EMBL/GenBank/DDBJ databases">
        <title>Deep-cultivation of Planctomycetes and their phenomic and genomic characterization uncovers novel biology.</title>
        <authorList>
            <person name="Wiegand S."/>
            <person name="Jogler M."/>
            <person name="Boedeker C."/>
            <person name="Pinto D."/>
            <person name="Vollmers J."/>
            <person name="Rivas-Marin E."/>
            <person name="Kohn T."/>
            <person name="Peeters S.H."/>
            <person name="Heuer A."/>
            <person name="Rast P."/>
            <person name="Oberbeckmann S."/>
            <person name="Bunk B."/>
            <person name="Jeske O."/>
            <person name="Meyerdierks A."/>
            <person name="Storesund J.E."/>
            <person name="Kallscheuer N."/>
            <person name="Luecker S."/>
            <person name="Lage O.M."/>
            <person name="Pohl T."/>
            <person name="Merkel B.J."/>
            <person name="Hornburger P."/>
            <person name="Mueller R.-W."/>
            <person name="Bruemmer F."/>
            <person name="Labrenz M."/>
            <person name="Spormann A.M."/>
            <person name="Op den Camp H."/>
            <person name="Overmann J."/>
            <person name="Amann R."/>
            <person name="Jetten M.S.M."/>
            <person name="Mascher T."/>
            <person name="Medema M.H."/>
            <person name="Devos D.P."/>
            <person name="Kaster A.-K."/>
            <person name="Ovreas L."/>
            <person name="Rohde M."/>
            <person name="Galperin M.Y."/>
            <person name="Jogler C."/>
        </authorList>
    </citation>
    <scope>NUCLEOTIDE SEQUENCE [LARGE SCALE GENOMIC DNA]</scope>
    <source>
        <strain evidence="9 10">Mal48</strain>
    </source>
</reference>
<dbReference type="PANTHER" id="PTHR11958">
    <property type="entry name" value="SODIUM/DICARBOXYLATE SYMPORTER-RELATED"/>
    <property type="match status" value="1"/>
</dbReference>
<evidence type="ECO:0000256" key="2">
    <source>
        <dbReference type="ARBA" id="ARBA00022448"/>
    </source>
</evidence>
<dbReference type="KEGG" id="tpol:Mal48_36910"/>
<evidence type="ECO:0000256" key="1">
    <source>
        <dbReference type="ARBA" id="ARBA00004141"/>
    </source>
</evidence>
<dbReference type="Proteomes" id="UP000315724">
    <property type="component" value="Chromosome"/>
</dbReference>
<accession>A0A517QS43</accession>
<dbReference type="RefSeq" id="WP_145202365.1">
    <property type="nucleotide sequence ID" value="NZ_CP036267.1"/>
</dbReference>
<evidence type="ECO:0000256" key="8">
    <source>
        <dbReference type="SAM" id="Phobius"/>
    </source>
</evidence>
<dbReference type="SUPFAM" id="SSF118215">
    <property type="entry name" value="Proton glutamate symport protein"/>
    <property type="match status" value="1"/>
</dbReference>
<evidence type="ECO:0000256" key="5">
    <source>
        <dbReference type="ARBA" id="ARBA00022989"/>
    </source>
</evidence>
<dbReference type="GO" id="GO:0016020">
    <property type="term" value="C:membrane"/>
    <property type="evidence" value="ECO:0007669"/>
    <property type="project" value="UniProtKB-SubCell"/>
</dbReference>
<feature type="transmembrane region" description="Helical" evidence="8">
    <location>
        <begin position="68"/>
        <end position="89"/>
    </location>
</feature>
<dbReference type="InterPro" id="IPR001991">
    <property type="entry name" value="Na-dicarboxylate_symporter"/>
</dbReference>